<comment type="caution">
    <text evidence="1">The sequence shown here is derived from an EMBL/GenBank/DDBJ whole genome shotgun (WGS) entry which is preliminary data.</text>
</comment>
<accession>A0A645AQX0</accession>
<evidence type="ECO:0000313" key="1">
    <source>
        <dbReference type="EMBL" id="MPM55662.1"/>
    </source>
</evidence>
<gene>
    <name evidence="1" type="ORF">SDC9_102459</name>
</gene>
<dbReference type="EMBL" id="VSSQ01015374">
    <property type="protein sequence ID" value="MPM55662.1"/>
    <property type="molecule type" value="Genomic_DNA"/>
</dbReference>
<reference evidence="1" key="1">
    <citation type="submission" date="2019-08" db="EMBL/GenBank/DDBJ databases">
        <authorList>
            <person name="Kucharzyk K."/>
            <person name="Murdoch R.W."/>
            <person name="Higgins S."/>
            <person name="Loffler F."/>
        </authorList>
    </citation>
    <scope>NUCLEOTIDE SEQUENCE</scope>
</reference>
<organism evidence="1">
    <name type="scientific">bioreactor metagenome</name>
    <dbReference type="NCBI Taxonomy" id="1076179"/>
    <lineage>
        <taxon>unclassified sequences</taxon>
        <taxon>metagenomes</taxon>
        <taxon>ecological metagenomes</taxon>
    </lineage>
</organism>
<protein>
    <submittedName>
        <fullName evidence="1">Uncharacterized protein</fullName>
    </submittedName>
</protein>
<name>A0A645AQX0_9ZZZZ</name>
<proteinExistence type="predicted"/>
<dbReference type="AlphaFoldDB" id="A0A645AQX0"/>
<sequence length="140" mass="16413">MFILASNYPFPVNILSRGREITFPVFDESRCVEMIEDFLADFGLKNVNADLAAVIASSYVEEFGQKKFTELSPRTLIRYLENYRRDAALRKRILTLSQQEMIIKPDAQIFYEFNIRSLRALYGDDYIDRLREERLKALEG</sequence>